<evidence type="ECO:0000313" key="4">
    <source>
        <dbReference type="EMBL" id="WOH15435.1"/>
    </source>
</evidence>
<dbReference type="SUPFAM" id="SSF56672">
    <property type="entry name" value="DNA/RNA polymerases"/>
    <property type="match status" value="1"/>
</dbReference>
<dbReference type="Pfam" id="PF17921">
    <property type="entry name" value="Integrase_H2C2"/>
    <property type="match status" value="1"/>
</dbReference>
<dbReference type="InterPro" id="IPR043128">
    <property type="entry name" value="Rev_trsase/Diguanyl_cyclase"/>
</dbReference>
<dbReference type="Gene3D" id="3.30.70.270">
    <property type="match status" value="2"/>
</dbReference>
<reference evidence="4" key="1">
    <citation type="journal article" date="2016" name="Nat. Genet.">
        <title>A high-quality carrot genome assembly provides new insights into carotenoid accumulation and asterid genome evolution.</title>
        <authorList>
            <person name="Iorizzo M."/>
            <person name="Ellison S."/>
            <person name="Senalik D."/>
            <person name="Zeng P."/>
            <person name="Satapoomin P."/>
            <person name="Huang J."/>
            <person name="Bowman M."/>
            <person name="Iovene M."/>
            <person name="Sanseverino W."/>
            <person name="Cavagnaro P."/>
            <person name="Yildiz M."/>
            <person name="Macko-Podgorni A."/>
            <person name="Moranska E."/>
            <person name="Grzebelus E."/>
            <person name="Grzebelus D."/>
            <person name="Ashrafi H."/>
            <person name="Zheng Z."/>
            <person name="Cheng S."/>
            <person name="Spooner D."/>
            <person name="Van Deynze A."/>
            <person name="Simon P."/>
        </authorList>
    </citation>
    <scope>NUCLEOTIDE SEQUENCE</scope>
    <source>
        <tissue evidence="4">Leaf</tissue>
    </source>
</reference>
<evidence type="ECO:0008006" key="6">
    <source>
        <dbReference type="Google" id="ProtNLM"/>
    </source>
</evidence>
<protein>
    <recommendedName>
        <fullName evidence="6">Integrase catalytic domain-containing protein</fullName>
    </recommendedName>
</protein>
<dbReference type="GO" id="GO:0015074">
    <property type="term" value="P:DNA integration"/>
    <property type="evidence" value="ECO:0007669"/>
    <property type="project" value="InterPro"/>
</dbReference>
<dbReference type="InterPro" id="IPR036397">
    <property type="entry name" value="RNaseH_sf"/>
</dbReference>
<dbReference type="AlphaFoldDB" id="A0AAF0XWE8"/>
<reference evidence="4" key="2">
    <citation type="submission" date="2022-03" db="EMBL/GenBank/DDBJ databases">
        <title>Draft title - Genomic analysis of global carrot germplasm unveils the trajectory of domestication and the origin of high carotenoid orange carrot.</title>
        <authorList>
            <person name="Iorizzo M."/>
            <person name="Ellison S."/>
            <person name="Senalik D."/>
            <person name="Macko-Podgorni A."/>
            <person name="Grzebelus D."/>
            <person name="Bostan H."/>
            <person name="Rolling W."/>
            <person name="Curaba J."/>
            <person name="Simon P."/>
        </authorList>
    </citation>
    <scope>NUCLEOTIDE SEQUENCE</scope>
    <source>
        <tissue evidence="4">Leaf</tissue>
    </source>
</reference>
<dbReference type="InterPro" id="IPR001584">
    <property type="entry name" value="Integrase_cat-core"/>
</dbReference>
<dbReference type="GO" id="GO:0003824">
    <property type="term" value="F:catalytic activity"/>
    <property type="evidence" value="ECO:0007669"/>
    <property type="project" value="UniProtKB-KW"/>
</dbReference>
<gene>
    <name evidence="4" type="ORF">DCAR_0934976</name>
</gene>
<dbReference type="Gene3D" id="3.10.20.370">
    <property type="match status" value="1"/>
</dbReference>
<dbReference type="FunFam" id="3.30.70.270:FF:000020">
    <property type="entry name" value="Transposon Tf2-6 polyprotein-like Protein"/>
    <property type="match status" value="1"/>
</dbReference>
<evidence type="ECO:0000259" key="3">
    <source>
        <dbReference type="PROSITE" id="PS50994"/>
    </source>
</evidence>
<dbReference type="PROSITE" id="PS50878">
    <property type="entry name" value="RT_POL"/>
    <property type="match status" value="1"/>
</dbReference>
<dbReference type="InterPro" id="IPR050951">
    <property type="entry name" value="Retrovirus_Pol_polyprotein"/>
</dbReference>
<evidence type="ECO:0000256" key="1">
    <source>
        <dbReference type="ARBA" id="ARBA00023268"/>
    </source>
</evidence>
<dbReference type="CDD" id="cd01647">
    <property type="entry name" value="RT_LTR"/>
    <property type="match status" value="1"/>
</dbReference>
<dbReference type="Pfam" id="PF17919">
    <property type="entry name" value="RT_RNaseH_2"/>
    <property type="match status" value="1"/>
</dbReference>
<dbReference type="FunFam" id="1.10.340.70:FF:000001">
    <property type="entry name" value="Retrovirus-related Pol polyprotein from transposon gypsy-like Protein"/>
    <property type="match status" value="1"/>
</dbReference>
<dbReference type="InterPro" id="IPR000477">
    <property type="entry name" value="RT_dom"/>
</dbReference>
<organism evidence="4 5">
    <name type="scientific">Daucus carota subsp. sativus</name>
    <name type="common">Carrot</name>
    <dbReference type="NCBI Taxonomy" id="79200"/>
    <lineage>
        <taxon>Eukaryota</taxon>
        <taxon>Viridiplantae</taxon>
        <taxon>Streptophyta</taxon>
        <taxon>Embryophyta</taxon>
        <taxon>Tracheophyta</taxon>
        <taxon>Spermatophyta</taxon>
        <taxon>Magnoliopsida</taxon>
        <taxon>eudicotyledons</taxon>
        <taxon>Gunneridae</taxon>
        <taxon>Pentapetalae</taxon>
        <taxon>asterids</taxon>
        <taxon>campanulids</taxon>
        <taxon>Apiales</taxon>
        <taxon>Apiaceae</taxon>
        <taxon>Apioideae</taxon>
        <taxon>Scandiceae</taxon>
        <taxon>Daucinae</taxon>
        <taxon>Daucus</taxon>
        <taxon>Daucus sect. Daucus</taxon>
    </lineage>
</organism>
<feature type="domain" description="Reverse transcriptase" evidence="2">
    <location>
        <begin position="1"/>
        <end position="82"/>
    </location>
</feature>
<evidence type="ECO:0000259" key="2">
    <source>
        <dbReference type="PROSITE" id="PS50878"/>
    </source>
</evidence>
<dbReference type="InterPro" id="IPR012337">
    <property type="entry name" value="RNaseH-like_sf"/>
</dbReference>
<sequence length="536" mass="60480">MPFGLTNAPASFQSLMNSVFQAFLRKSVLVFFDDILVYNKTLSEHKVHLRAVLELMKQHELYAKESKCVIGKQQLEYLGHIISAEGVSTDPDKVAAMKNWPIPTSIKQLRGFLGSTGYYRRFVKGYGEISRPLTSLLRKGAFTWGVEATKAFEQLKTAMISTPVLALPDYTIPFILETDASALGVGALLMQRGRPIAFMSKGLSSKHQGLSTYEKELLSIVLATQKWYAYLQGHHFVIKTDHQCLKYLLEQRLSTLLQQKWLAKLLGLDYEIVYKKGTENRVADALSRLPGEVNTGEISAISQLKPGWTQEVLDSYCGDKSTQEITKGVVTGETAYAQYEYTQGLLRVNGRIYVGNAGTLKKDLIKELHDEPIGGHSGQEATIKKLSQFFFWPKMKDEVIEYIKSCDLCQRLKTGNKFPGGLLQPLPISEQIWQEISMDFIEGLPQSGDKNYIMVVIDRMTKVGHFIALAHPFTATTVAQVFLDNIYKLHGLPNSIVTDRDKLFTSHFWKELFKLVGMKLNISTSYHPQVMDKRND</sequence>
<dbReference type="Pfam" id="PF00078">
    <property type="entry name" value="RVT_1"/>
    <property type="match status" value="1"/>
</dbReference>
<keyword evidence="1" id="KW-0511">Multifunctional enzyme</keyword>
<dbReference type="PANTHER" id="PTHR37984:SF5">
    <property type="entry name" value="PROTEIN NYNRIN-LIKE"/>
    <property type="match status" value="1"/>
</dbReference>
<dbReference type="InterPro" id="IPR041577">
    <property type="entry name" value="RT_RNaseH_2"/>
</dbReference>
<name>A0AAF0XWE8_DAUCS</name>
<dbReference type="InterPro" id="IPR041588">
    <property type="entry name" value="Integrase_H2C2"/>
</dbReference>
<evidence type="ECO:0000313" key="5">
    <source>
        <dbReference type="Proteomes" id="UP000077755"/>
    </source>
</evidence>
<dbReference type="EMBL" id="CP093351">
    <property type="protein sequence ID" value="WOH15435.1"/>
    <property type="molecule type" value="Genomic_DNA"/>
</dbReference>
<feature type="domain" description="Integrase catalytic" evidence="3">
    <location>
        <begin position="423"/>
        <end position="536"/>
    </location>
</feature>
<accession>A0AAF0XWE8</accession>
<proteinExistence type="predicted"/>
<dbReference type="Proteomes" id="UP000077755">
    <property type="component" value="Chromosome 9"/>
</dbReference>
<dbReference type="CDD" id="cd09274">
    <property type="entry name" value="RNase_HI_RT_Ty3"/>
    <property type="match status" value="1"/>
</dbReference>
<dbReference type="Gene3D" id="1.10.340.70">
    <property type="match status" value="1"/>
</dbReference>
<dbReference type="PROSITE" id="PS50994">
    <property type="entry name" value="INTEGRASE"/>
    <property type="match status" value="1"/>
</dbReference>
<dbReference type="GO" id="GO:0003676">
    <property type="term" value="F:nucleic acid binding"/>
    <property type="evidence" value="ECO:0007669"/>
    <property type="project" value="InterPro"/>
</dbReference>
<dbReference type="FunFam" id="3.30.70.270:FF:000003">
    <property type="entry name" value="Transposon Ty3-G Gag-Pol polyprotein"/>
    <property type="match status" value="1"/>
</dbReference>
<keyword evidence="5" id="KW-1185">Reference proteome</keyword>
<dbReference type="PANTHER" id="PTHR37984">
    <property type="entry name" value="PROTEIN CBG26694"/>
    <property type="match status" value="1"/>
</dbReference>
<dbReference type="SUPFAM" id="SSF53098">
    <property type="entry name" value="Ribonuclease H-like"/>
    <property type="match status" value="1"/>
</dbReference>
<dbReference type="Gene3D" id="3.30.420.10">
    <property type="entry name" value="Ribonuclease H-like superfamily/Ribonuclease H"/>
    <property type="match status" value="1"/>
</dbReference>
<dbReference type="InterPro" id="IPR043502">
    <property type="entry name" value="DNA/RNA_pol_sf"/>
</dbReference>